<evidence type="ECO:0000313" key="2">
    <source>
        <dbReference type="Proteomes" id="UP000051260"/>
    </source>
</evidence>
<accession>A0A0P1IJM3</accession>
<dbReference type="AlphaFoldDB" id="A0A0P1IJM3"/>
<dbReference type="Proteomes" id="UP000051260">
    <property type="component" value="Unassembled WGS sequence"/>
</dbReference>
<keyword evidence="2" id="KW-1185">Reference proteome</keyword>
<dbReference type="STRING" id="1715692.RUE5091_04127"/>
<evidence type="ECO:0000313" key="1">
    <source>
        <dbReference type="EMBL" id="CUK17496.1"/>
    </source>
</evidence>
<organism evidence="1 2">
    <name type="scientific">Ruegeria denitrificans</name>
    <dbReference type="NCBI Taxonomy" id="1715692"/>
    <lineage>
        <taxon>Bacteria</taxon>
        <taxon>Pseudomonadati</taxon>
        <taxon>Pseudomonadota</taxon>
        <taxon>Alphaproteobacteria</taxon>
        <taxon>Rhodobacterales</taxon>
        <taxon>Roseobacteraceae</taxon>
        <taxon>Ruegeria</taxon>
    </lineage>
</organism>
<gene>
    <name evidence="1" type="ORF">RUE5091_04127</name>
</gene>
<dbReference type="InterPro" id="IPR021333">
    <property type="entry name" value="DUF2946"/>
</dbReference>
<proteinExistence type="predicted"/>
<reference evidence="2" key="1">
    <citation type="submission" date="2015-09" db="EMBL/GenBank/DDBJ databases">
        <authorList>
            <person name="Rodrigo-Torres L."/>
            <person name="Arahal D.R."/>
        </authorList>
    </citation>
    <scope>NUCLEOTIDE SEQUENCE [LARGE SCALE GENOMIC DNA]</scope>
    <source>
        <strain evidence="2">CECT 5091</strain>
    </source>
</reference>
<protein>
    <submittedName>
        <fullName evidence="1">Uncharacterized protein</fullName>
    </submittedName>
</protein>
<dbReference type="EMBL" id="CYUD01000017">
    <property type="protein sequence ID" value="CUK17496.1"/>
    <property type="molecule type" value="Genomic_DNA"/>
</dbReference>
<sequence>MPALNPLHISAVCASRAICACAGIFLLLLQLLGPALASPGESMWIEICSEAGAVWVEVDLEEGTDDPTAPCPKCADCALCAVTTAAPLPDLPELTRDRFFQAERCETRDLVKDYTGKRLWPETRGPPRARQEIYERAQRASIASIQVTGGAPWS</sequence>
<dbReference type="Pfam" id="PF11162">
    <property type="entry name" value="DUF2946"/>
    <property type="match status" value="1"/>
</dbReference>
<name>A0A0P1IJM3_9RHOB</name>
<dbReference type="RefSeq" id="WP_370732525.1">
    <property type="nucleotide sequence ID" value="NZ_CYUD01000017.1"/>
</dbReference>